<reference evidence="5" key="1">
    <citation type="submission" date="2017-09" db="EMBL/GenBank/DDBJ databases">
        <title>Depth-based differentiation of microbial function through sediment-hosted aquifers and enrichment of novel symbionts in the deep terrestrial subsurface.</title>
        <authorList>
            <person name="Probst A.J."/>
            <person name="Ladd B."/>
            <person name="Jarett J.K."/>
            <person name="Geller-Mcgrath D.E."/>
            <person name="Sieber C.M.K."/>
            <person name="Emerson J.B."/>
            <person name="Anantharaman K."/>
            <person name="Thomas B.C."/>
            <person name="Malmstrom R."/>
            <person name="Stieglmeier M."/>
            <person name="Klingl A."/>
            <person name="Woyke T."/>
            <person name="Ryan C.M."/>
            <person name="Banfield J.F."/>
        </authorList>
    </citation>
    <scope>NUCLEOTIDE SEQUENCE [LARGE SCALE GENOMIC DNA]</scope>
</reference>
<dbReference type="CDD" id="cd00156">
    <property type="entry name" value="REC"/>
    <property type="match status" value="1"/>
</dbReference>
<dbReference type="Gene3D" id="3.40.50.2300">
    <property type="match status" value="1"/>
</dbReference>
<dbReference type="GO" id="GO:0000160">
    <property type="term" value="P:phosphorelay signal transduction system"/>
    <property type="evidence" value="ECO:0007669"/>
    <property type="project" value="InterPro"/>
</dbReference>
<feature type="domain" description="Response regulatory" evidence="3">
    <location>
        <begin position="1"/>
        <end position="117"/>
    </location>
</feature>
<comment type="caution">
    <text evidence="4">The sequence shown here is derived from an EMBL/GenBank/DDBJ whole genome shotgun (WGS) entry which is preliminary data.</text>
</comment>
<evidence type="ECO:0000313" key="4">
    <source>
        <dbReference type="EMBL" id="PIR97625.1"/>
    </source>
</evidence>
<evidence type="ECO:0000256" key="2">
    <source>
        <dbReference type="PROSITE-ProRule" id="PRU00169"/>
    </source>
</evidence>
<dbReference type="SUPFAM" id="SSF52172">
    <property type="entry name" value="CheY-like"/>
    <property type="match status" value="1"/>
</dbReference>
<dbReference type="PANTHER" id="PTHR44591">
    <property type="entry name" value="STRESS RESPONSE REGULATOR PROTEIN 1"/>
    <property type="match status" value="1"/>
</dbReference>
<dbReference type="InterPro" id="IPR011006">
    <property type="entry name" value="CheY-like_superfamily"/>
</dbReference>
<dbReference type="Pfam" id="PF00072">
    <property type="entry name" value="Response_reg"/>
    <property type="match status" value="1"/>
</dbReference>
<sequence>MILLVDPDTIWKEIFIEKISPPGIEVTHCSLGKRALDVFVKFPISVIVTELDLPDMDGIDLVKTIRLRHELSSLPIVVLSKRQDRFSVENCLNCGVNSYLNKFQSSDRDIALVITGFV</sequence>
<proteinExistence type="predicted"/>
<dbReference type="InterPro" id="IPR001789">
    <property type="entry name" value="Sig_transdc_resp-reg_receiver"/>
</dbReference>
<dbReference type="Proteomes" id="UP000230557">
    <property type="component" value="Unassembled WGS sequence"/>
</dbReference>
<evidence type="ECO:0000259" key="3">
    <source>
        <dbReference type="PROSITE" id="PS50110"/>
    </source>
</evidence>
<dbReference type="AlphaFoldDB" id="A0A2H0VEV2"/>
<evidence type="ECO:0000256" key="1">
    <source>
        <dbReference type="ARBA" id="ARBA00022553"/>
    </source>
</evidence>
<evidence type="ECO:0000313" key="5">
    <source>
        <dbReference type="Proteomes" id="UP000230557"/>
    </source>
</evidence>
<dbReference type="SMART" id="SM00448">
    <property type="entry name" value="REC"/>
    <property type="match status" value="1"/>
</dbReference>
<dbReference type="InterPro" id="IPR050595">
    <property type="entry name" value="Bact_response_regulator"/>
</dbReference>
<accession>A0A2H0VEV2</accession>
<gene>
    <name evidence="4" type="ORF">COT91_00535</name>
</gene>
<dbReference type="PANTHER" id="PTHR44591:SF3">
    <property type="entry name" value="RESPONSE REGULATORY DOMAIN-CONTAINING PROTEIN"/>
    <property type="match status" value="1"/>
</dbReference>
<comment type="caution">
    <text evidence="2">Lacks conserved residue(s) required for the propagation of feature annotation.</text>
</comment>
<protein>
    <recommendedName>
        <fullName evidence="3">Response regulatory domain-containing protein</fullName>
    </recommendedName>
</protein>
<organism evidence="4 5">
    <name type="scientific">Candidatus Doudnabacteria bacterium CG10_big_fil_rev_8_21_14_0_10_41_10</name>
    <dbReference type="NCBI Taxonomy" id="1974551"/>
    <lineage>
        <taxon>Bacteria</taxon>
        <taxon>Candidatus Doudnaibacteriota</taxon>
    </lineage>
</organism>
<dbReference type="PROSITE" id="PS50110">
    <property type="entry name" value="RESPONSE_REGULATORY"/>
    <property type="match status" value="1"/>
</dbReference>
<name>A0A2H0VEV2_9BACT</name>
<dbReference type="EMBL" id="PFAJ01000006">
    <property type="protein sequence ID" value="PIR97625.1"/>
    <property type="molecule type" value="Genomic_DNA"/>
</dbReference>
<keyword evidence="1" id="KW-0597">Phosphoprotein</keyword>